<keyword evidence="2" id="KW-1185">Reference proteome</keyword>
<dbReference type="EMBL" id="LJDB01000073">
    <property type="protein sequence ID" value="ONI39099.1"/>
    <property type="molecule type" value="Genomic_DNA"/>
</dbReference>
<organism evidence="1 2">
    <name type="scientific">Candidatus Epulonipiscium fishelsonii</name>
    <dbReference type="NCBI Taxonomy" id="77094"/>
    <lineage>
        <taxon>Bacteria</taxon>
        <taxon>Bacillati</taxon>
        <taxon>Bacillota</taxon>
        <taxon>Clostridia</taxon>
        <taxon>Lachnospirales</taxon>
        <taxon>Lachnospiraceae</taxon>
        <taxon>Candidatus Epulonipiscium</taxon>
    </lineage>
</organism>
<sequence>MIDSRFDKLEQKLISPDFRTSKGKANEVNYHIFDYNAKDELIIRDRIDDLLQKYKKGTYDFELKVFDLYDIIMEMLENKNFIDKCKNLEKSQGLDKITTGLNQMLRMSEDNSNNLILKHIKDNIDSNSIVIIKGVGKVFPFVRSHKILNNLHQCIDTVPVIMFYPGKFDEGYLSLFGEIKDDNYYRAFGFE</sequence>
<proteinExistence type="predicted"/>
<comment type="caution">
    <text evidence="1">The sequence shown here is derived from an EMBL/GenBank/DDBJ whole genome shotgun (WGS) entry which is preliminary data.</text>
</comment>
<accession>A0ACC8X9Q2</accession>
<evidence type="ECO:0000313" key="2">
    <source>
        <dbReference type="Proteomes" id="UP000188605"/>
    </source>
</evidence>
<gene>
    <name evidence="1" type="ORF">AN396_09510</name>
</gene>
<name>A0ACC8X9Q2_9FIRM</name>
<reference evidence="1" key="1">
    <citation type="submission" date="2016-08" db="EMBL/GenBank/DDBJ databases">
        <authorList>
            <person name="Ngugi D.K."/>
            <person name="Miyake S."/>
            <person name="Stingl U."/>
        </authorList>
    </citation>
    <scope>NUCLEOTIDE SEQUENCE</scope>
    <source>
        <strain evidence="1">SCG-B11WGA-EpuloA1</strain>
    </source>
</reference>
<dbReference type="Proteomes" id="UP000188605">
    <property type="component" value="Unassembled WGS sequence"/>
</dbReference>
<evidence type="ECO:0000313" key="1">
    <source>
        <dbReference type="EMBL" id="ONI39099.1"/>
    </source>
</evidence>
<protein>
    <submittedName>
        <fullName evidence="1">Uncharacterized protein</fullName>
    </submittedName>
</protein>